<gene>
    <name evidence="1" type="ORF">HPB49_019022</name>
</gene>
<organism evidence="1 2">
    <name type="scientific">Dermacentor silvarum</name>
    <name type="common">Tick</name>
    <dbReference type="NCBI Taxonomy" id="543639"/>
    <lineage>
        <taxon>Eukaryota</taxon>
        <taxon>Metazoa</taxon>
        <taxon>Ecdysozoa</taxon>
        <taxon>Arthropoda</taxon>
        <taxon>Chelicerata</taxon>
        <taxon>Arachnida</taxon>
        <taxon>Acari</taxon>
        <taxon>Parasitiformes</taxon>
        <taxon>Ixodida</taxon>
        <taxon>Ixodoidea</taxon>
        <taxon>Ixodidae</taxon>
        <taxon>Rhipicephalinae</taxon>
        <taxon>Dermacentor</taxon>
    </lineage>
</organism>
<sequence>MNNVQNLCSVAMDGANSRRRGRPRKEQGEEKVKYRTGPASLMIRELWPWRNAPFGLKVIHTQYPDIVHPWDRGVVDQELDIDLLLAHD</sequence>
<comment type="caution">
    <text evidence="1">The sequence shown here is derived from an EMBL/GenBank/DDBJ whole genome shotgun (WGS) entry which is preliminary data.</text>
</comment>
<proteinExistence type="predicted"/>
<dbReference type="EMBL" id="CM023476">
    <property type="protein sequence ID" value="KAH7941962.1"/>
    <property type="molecule type" value="Genomic_DNA"/>
</dbReference>
<name>A0ACB8CH04_DERSI</name>
<reference evidence="1" key="1">
    <citation type="submission" date="2020-05" db="EMBL/GenBank/DDBJ databases">
        <title>Large-scale comparative analyses of tick genomes elucidate their genetic diversity and vector capacities.</title>
        <authorList>
            <person name="Jia N."/>
            <person name="Wang J."/>
            <person name="Shi W."/>
            <person name="Du L."/>
            <person name="Sun Y."/>
            <person name="Zhan W."/>
            <person name="Jiang J."/>
            <person name="Wang Q."/>
            <person name="Zhang B."/>
            <person name="Ji P."/>
            <person name="Sakyi L.B."/>
            <person name="Cui X."/>
            <person name="Yuan T."/>
            <person name="Jiang B."/>
            <person name="Yang W."/>
            <person name="Lam T.T.-Y."/>
            <person name="Chang Q."/>
            <person name="Ding S."/>
            <person name="Wang X."/>
            <person name="Zhu J."/>
            <person name="Ruan X."/>
            <person name="Zhao L."/>
            <person name="Wei J."/>
            <person name="Que T."/>
            <person name="Du C."/>
            <person name="Cheng J."/>
            <person name="Dai P."/>
            <person name="Han X."/>
            <person name="Huang E."/>
            <person name="Gao Y."/>
            <person name="Liu J."/>
            <person name="Shao H."/>
            <person name="Ye R."/>
            <person name="Li L."/>
            <person name="Wei W."/>
            <person name="Wang X."/>
            <person name="Wang C."/>
            <person name="Yang T."/>
            <person name="Huo Q."/>
            <person name="Li W."/>
            <person name="Guo W."/>
            <person name="Chen H."/>
            <person name="Zhou L."/>
            <person name="Ni X."/>
            <person name="Tian J."/>
            <person name="Zhou Y."/>
            <person name="Sheng Y."/>
            <person name="Liu T."/>
            <person name="Pan Y."/>
            <person name="Xia L."/>
            <person name="Li J."/>
            <person name="Zhao F."/>
            <person name="Cao W."/>
        </authorList>
    </citation>
    <scope>NUCLEOTIDE SEQUENCE</scope>
    <source>
        <strain evidence="1">Dsil-2018</strain>
    </source>
</reference>
<accession>A0ACB8CH04</accession>
<dbReference type="Proteomes" id="UP000821865">
    <property type="component" value="Chromosome 7"/>
</dbReference>
<evidence type="ECO:0000313" key="2">
    <source>
        <dbReference type="Proteomes" id="UP000821865"/>
    </source>
</evidence>
<keyword evidence="2" id="KW-1185">Reference proteome</keyword>
<evidence type="ECO:0000313" key="1">
    <source>
        <dbReference type="EMBL" id="KAH7941962.1"/>
    </source>
</evidence>
<protein>
    <submittedName>
        <fullName evidence="1">Uncharacterized protein</fullName>
    </submittedName>
</protein>